<dbReference type="Pfam" id="PF01554">
    <property type="entry name" value="MatE"/>
    <property type="match status" value="2"/>
</dbReference>
<dbReference type="RefSeq" id="WP_221188181.1">
    <property type="nucleotide sequence ID" value="NZ_JACHXV010000001.1"/>
</dbReference>
<evidence type="ECO:0000313" key="8">
    <source>
        <dbReference type="EMBL" id="MBB3172200.1"/>
    </source>
</evidence>
<feature type="transmembrane region" description="Helical" evidence="7">
    <location>
        <begin position="21"/>
        <end position="50"/>
    </location>
</feature>
<feature type="transmembrane region" description="Helical" evidence="7">
    <location>
        <begin position="364"/>
        <end position="389"/>
    </location>
</feature>
<organism evidence="8 9">
    <name type="scientific">Endobacter medicaginis</name>
    <dbReference type="NCBI Taxonomy" id="1181271"/>
    <lineage>
        <taxon>Bacteria</taxon>
        <taxon>Pseudomonadati</taxon>
        <taxon>Pseudomonadota</taxon>
        <taxon>Alphaproteobacteria</taxon>
        <taxon>Acetobacterales</taxon>
        <taxon>Acetobacteraceae</taxon>
        <taxon>Endobacter</taxon>
    </lineage>
</organism>
<keyword evidence="5 7" id="KW-1133">Transmembrane helix</keyword>
<keyword evidence="3" id="KW-1003">Cell membrane</keyword>
<evidence type="ECO:0000256" key="5">
    <source>
        <dbReference type="ARBA" id="ARBA00022989"/>
    </source>
</evidence>
<feature type="transmembrane region" description="Helical" evidence="7">
    <location>
        <begin position="330"/>
        <end position="352"/>
    </location>
</feature>
<dbReference type="AlphaFoldDB" id="A0A839UVY0"/>
<feature type="transmembrane region" description="Helical" evidence="7">
    <location>
        <begin position="145"/>
        <end position="166"/>
    </location>
</feature>
<name>A0A839UVY0_9PROT</name>
<evidence type="ECO:0000256" key="7">
    <source>
        <dbReference type="SAM" id="Phobius"/>
    </source>
</evidence>
<keyword evidence="9" id="KW-1185">Reference proteome</keyword>
<reference evidence="8 9" key="1">
    <citation type="submission" date="2020-08" db="EMBL/GenBank/DDBJ databases">
        <title>Genomic Encyclopedia of Type Strains, Phase III (KMG-III): the genomes of soil and plant-associated and newly described type strains.</title>
        <authorList>
            <person name="Whitman W."/>
        </authorList>
    </citation>
    <scope>NUCLEOTIDE SEQUENCE [LARGE SCALE GENOMIC DNA]</scope>
    <source>
        <strain evidence="8 9">CECT 8088</strain>
    </source>
</reference>
<evidence type="ECO:0000256" key="2">
    <source>
        <dbReference type="ARBA" id="ARBA00022448"/>
    </source>
</evidence>
<dbReference type="InterPro" id="IPR048279">
    <property type="entry name" value="MdtK-like"/>
</dbReference>
<dbReference type="PIRSF" id="PIRSF006603">
    <property type="entry name" value="DinF"/>
    <property type="match status" value="1"/>
</dbReference>
<evidence type="ECO:0000256" key="6">
    <source>
        <dbReference type="ARBA" id="ARBA00023136"/>
    </source>
</evidence>
<feature type="transmembrane region" description="Helical" evidence="7">
    <location>
        <begin position="178"/>
        <end position="198"/>
    </location>
</feature>
<dbReference type="InterPro" id="IPR002528">
    <property type="entry name" value="MATE_fam"/>
</dbReference>
<keyword evidence="6 7" id="KW-0472">Membrane</keyword>
<sequence>MSARPPPPRASAPARFVTGSLLRHVVVMSGSGAIGLLAMFAVDLINMIYIAHLPDRREMAAIGFAATVGFFQQALSIGLTVGVVASVARALGARRRGRARRIAASGTVAMVAASIAVAALTIALRRPALHLLGAQGVVADHAARFLLETACGLPGMYLGMLGSGLLRCAGDARRSMTNALAGAATSALLDPLLIYGLGPWSGWGLDGAAASTVLSRSLVAWLGMGGALGVHHLVGRPRAGRLRGDLRQIGVVAGPAIATNLATPFGTAVTTHVMARFGVAAVAGQVTIDRISIFAFGFVYALTGAVGPIIGQNLGAGRPERVRGTLRASFAVTITWVLGAWALLAAGCPLVLRAFSASGETAALIALFCHWLAGSFIFTGSLFVANAAFNNLGRPMLATAFNWGRATLGTVPFVLLGAQWGGAPAVLVGQGVGATLFGIAAGAVALNLAGRLHDGRTQGGDPQHAGVRV</sequence>
<comment type="subcellular location">
    <subcellularLocation>
        <location evidence="1">Cell inner membrane</location>
        <topology evidence="1">Multi-pass membrane protein</topology>
    </subcellularLocation>
</comment>
<feature type="transmembrane region" description="Helical" evidence="7">
    <location>
        <begin position="425"/>
        <end position="449"/>
    </location>
</feature>
<dbReference type="PANTHER" id="PTHR43549">
    <property type="entry name" value="MULTIDRUG RESISTANCE PROTEIN YPNP-RELATED"/>
    <property type="match status" value="1"/>
</dbReference>
<evidence type="ECO:0000256" key="3">
    <source>
        <dbReference type="ARBA" id="ARBA00022475"/>
    </source>
</evidence>
<dbReference type="Proteomes" id="UP000557688">
    <property type="component" value="Unassembled WGS sequence"/>
</dbReference>
<dbReference type="GO" id="GO:0005886">
    <property type="term" value="C:plasma membrane"/>
    <property type="evidence" value="ECO:0007669"/>
    <property type="project" value="UniProtKB-SubCell"/>
</dbReference>
<evidence type="ECO:0000256" key="4">
    <source>
        <dbReference type="ARBA" id="ARBA00022692"/>
    </source>
</evidence>
<keyword evidence="4 7" id="KW-0812">Transmembrane</keyword>
<dbReference type="PANTHER" id="PTHR43549:SF3">
    <property type="entry name" value="MULTIDRUG RESISTANCE PROTEIN YPNP-RELATED"/>
    <property type="match status" value="1"/>
</dbReference>
<feature type="transmembrane region" description="Helical" evidence="7">
    <location>
        <begin position="218"/>
        <end position="234"/>
    </location>
</feature>
<dbReference type="GO" id="GO:0015297">
    <property type="term" value="F:antiporter activity"/>
    <property type="evidence" value="ECO:0007669"/>
    <property type="project" value="InterPro"/>
</dbReference>
<dbReference type="InterPro" id="IPR052031">
    <property type="entry name" value="Membrane_Transporter-Flippase"/>
</dbReference>
<dbReference type="GO" id="GO:0042910">
    <property type="term" value="F:xenobiotic transmembrane transporter activity"/>
    <property type="evidence" value="ECO:0007669"/>
    <property type="project" value="InterPro"/>
</dbReference>
<feature type="transmembrane region" description="Helical" evidence="7">
    <location>
        <begin position="291"/>
        <end position="310"/>
    </location>
</feature>
<feature type="transmembrane region" description="Helical" evidence="7">
    <location>
        <begin position="70"/>
        <end position="91"/>
    </location>
</feature>
<dbReference type="EMBL" id="JACHXV010000001">
    <property type="protein sequence ID" value="MBB3172200.1"/>
    <property type="molecule type" value="Genomic_DNA"/>
</dbReference>
<accession>A0A839UVY0</accession>
<comment type="caution">
    <text evidence="8">The sequence shown here is derived from an EMBL/GenBank/DDBJ whole genome shotgun (WGS) entry which is preliminary data.</text>
</comment>
<proteinExistence type="predicted"/>
<feature type="transmembrane region" description="Helical" evidence="7">
    <location>
        <begin position="103"/>
        <end position="125"/>
    </location>
</feature>
<gene>
    <name evidence="8" type="ORF">FHR90_000006</name>
</gene>
<keyword evidence="2" id="KW-0813">Transport</keyword>
<protein>
    <submittedName>
        <fullName evidence="8">Putative MATE family efflux protein</fullName>
    </submittedName>
</protein>
<evidence type="ECO:0000313" key="9">
    <source>
        <dbReference type="Proteomes" id="UP000557688"/>
    </source>
</evidence>
<evidence type="ECO:0000256" key="1">
    <source>
        <dbReference type="ARBA" id="ARBA00004429"/>
    </source>
</evidence>